<dbReference type="Gene3D" id="1.10.1300.10">
    <property type="entry name" value="3'5'-cyclic nucleotide phosphodiesterase, catalytic domain"/>
    <property type="match status" value="1"/>
</dbReference>
<evidence type="ECO:0000256" key="3">
    <source>
        <dbReference type="ARBA" id="ARBA00022723"/>
    </source>
</evidence>
<dbReference type="Proteomes" id="UP000311919">
    <property type="component" value="Unassembled WGS sequence"/>
</dbReference>
<evidence type="ECO:0000259" key="12">
    <source>
        <dbReference type="PROSITE" id="PS51845"/>
    </source>
</evidence>
<comment type="catalytic activity">
    <reaction evidence="1">
        <text>3',5'-cyclic GMP + H2O = GMP + H(+)</text>
        <dbReference type="Rhea" id="RHEA:16957"/>
        <dbReference type="ChEBI" id="CHEBI:15377"/>
        <dbReference type="ChEBI" id="CHEBI:15378"/>
        <dbReference type="ChEBI" id="CHEBI:57746"/>
        <dbReference type="ChEBI" id="CHEBI:58115"/>
        <dbReference type="EC" id="3.1.4.35"/>
    </reaction>
</comment>
<dbReference type="PROSITE" id="PS51845">
    <property type="entry name" value="PDEASE_I_2"/>
    <property type="match status" value="1"/>
</dbReference>
<dbReference type="GO" id="GO:0007165">
    <property type="term" value="P:signal transduction"/>
    <property type="evidence" value="ECO:0007669"/>
    <property type="project" value="InterPro"/>
</dbReference>
<feature type="domain" description="PDEase" evidence="12">
    <location>
        <begin position="545"/>
        <end position="884"/>
    </location>
</feature>
<evidence type="ECO:0000256" key="11">
    <source>
        <dbReference type="SAM" id="MobiDB-lite"/>
    </source>
</evidence>
<evidence type="ECO:0000256" key="10">
    <source>
        <dbReference type="RuleBase" id="RU363067"/>
    </source>
</evidence>
<organism evidence="13 14">
    <name type="scientific">Schistosoma japonicum</name>
    <name type="common">Blood fluke</name>
    <dbReference type="NCBI Taxonomy" id="6182"/>
    <lineage>
        <taxon>Eukaryota</taxon>
        <taxon>Metazoa</taxon>
        <taxon>Spiralia</taxon>
        <taxon>Lophotrochozoa</taxon>
        <taxon>Platyhelminthes</taxon>
        <taxon>Trematoda</taxon>
        <taxon>Digenea</taxon>
        <taxon>Strigeidida</taxon>
        <taxon>Schistosomatoidea</taxon>
        <taxon>Schistosomatidae</taxon>
        <taxon>Schistosoma</taxon>
    </lineage>
</organism>
<comment type="cofactor">
    <cofactor evidence="10">
        <name>a divalent metal cation</name>
        <dbReference type="ChEBI" id="CHEBI:60240"/>
    </cofactor>
    <text evidence="10">Binds 2 divalent metal cations per subunit. Site 1 may preferentially bind zinc ions, while site 2 has a preference for magnesium and/or manganese ions.</text>
</comment>
<dbReference type="SMART" id="SM00471">
    <property type="entry name" value="HDc"/>
    <property type="match status" value="1"/>
</dbReference>
<dbReference type="InterPro" id="IPR036971">
    <property type="entry name" value="PDEase_catalytic_dom_sf"/>
</dbReference>
<keyword evidence="2" id="KW-0140">cGMP</keyword>
<feature type="region of interest" description="Disordered" evidence="11">
    <location>
        <begin position="109"/>
        <end position="153"/>
    </location>
</feature>
<name>A0A4Z2DP01_SCHJA</name>
<evidence type="ECO:0000256" key="7">
    <source>
        <dbReference type="PIRSR" id="PIRSR623088-1"/>
    </source>
</evidence>
<dbReference type="CDD" id="cd00077">
    <property type="entry name" value="HDc"/>
    <property type="match status" value="1"/>
</dbReference>
<dbReference type="InterPro" id="IPR023088">
    <property type="entry name" value="PDEase"/>
</dbReference>
<feature type="compositionally biased region" description="Basic and acidic residues" evidence="11">
    <location>
        <begin position="885"/>
        <end position="894"/>
    </location>
</feature>
<dbReference type="InterPro" id="IPR003607">
    <property type="entry name" value="HD/PDEase_dom"/>
</dbReference>
<dbReference type="Pfam" id="PF00233">
    <property type="entry name" value="PDEase_I"/>
    <property type="match status" value="1"/>
</dbReference>
<dbReference type="GO" id="GO:0046872">
    <property type="term" value="F:metal ion binding"/>
    <property type="evidence" value="ECO:0007669"/>
    <property type="project" value="UniProtKB-KW"/>
</dbReference>
<keyword evidence="3 9" id="KW-0479">Metal-binding</keyword>
<proteinExistence type="inferred from homology"/>
<feature type="active site" description="Proton donor" evidence="7">
    <location>
        <position position="624"/>
    </location>
</feature>
<evidence type="ECO:0000256" key="9">
    <source>
        <dbReference type="PIRSR" id="PIRSR623088-3"/>
    </source>
</evidence>
<dbReference type="FunFam" id="1.10.1300.10:FF:000006">
    <property type="entry name" value="Phosphodiesterase 9A"/>
    <property type="match status" value="1"/>
</dbReference>
<comment type="pathway">
    <text evidence="5">Purine metabolism; 3',5'-cyclic GMP degradation; GMP from 3',5'-cyclic GMP: step 1/1.</text>
</comment>
<dbReference type="InterPro" id="IPR002073">
    <property type="entry name" value="PDEase_catalytic_dom"/>
</dbReference>
<evidence type="ECO:0000256" key="8">
    <source>
        <dbReference type="PIRSR" id="PIRSR623088-2"/>
    </source>
</evidence>
<protein>
    <recommendedName>
        <fullName evidence="10">Phosphodiesterase</fullName>
        <ecNumber evidence="10">3.1.4.-</ecNumber>
    </recommendedName>
</protein>
<keyword evidence="14" id="KW-1185">Reference proteome</keyword>
<dbReference type="PANTHER" id="PTHR11347">
    <property type="entry name" value="CYCLIC NUCLEOTIDE PHOSPHODIESTERASE"/>
    <property type="match status" value="1"/>
</dbReference>
<feature type="compositionally biased region" description="Polar residues" evidence="11">
    <location>
        <begin position="114"/>
        <end position="153"/>
    </location>
</feature>
<comment type="caution">
    <text evidence="13">The sequence shown here is derived from an EMBL/GenBank/DDBJ whole genome shotgun (WGS) entry which is preliminary data.</text>
</comment>
<dbReference type="PRINTS" id="PR00387">
    <property type="entry name" value="PDIESTERASE1"/>
</dbReference>
<feature type="binding site" evidence="9">
    <location>
        <position position="789"/>
    </location>
    <ligand>
        <name>Zn(2+)</name>
        <dbReference type="ChEBI" id="CHEBI:29105"/>
        <label>1</label>
    </ligand>
</feature>
<dbReference type="EMBL" id="SKCS01000084">
    <property type="protein sequence ID" value="TNN18122.1"/>
    <property type="molecule type" value="Genomic_DNA"/>
</dbReference>
<feature type="binding site" evidence="9">
    <location>
        <position position="665"/>
    </location>
    <ligand>
        <name>Zn(2+)</name>
        <dbReference type="ChEBI" id="CHEBI:29105"/>
        <label>1</label>
    </ligand>
</feature>
<feature type="binding site" evidence="8">
    <location>
        <begin position="624"/>
        <end position="628"/>
    </location>
    <ligand>
        <name>AMP</name>
        <dbReference type="ChEBI" id="CHEBI:456215"/>
    </ligand>
</feature>
<dbReference type="OrthoDB" id="546632at2759"/>
<dbReference type="InterPro" id="IPR023174">
    <property type="entry name" value="PDEase_CS"/>
</dbReference>
<feature type="binding site" evidence="8">
    <location>
        <position position="665"/>
    </location>
    <ligand>
        <name>AMP</name>
        <dbReference type="ChEBI" id="CHEBI:456215"/>
    </ligand>
</feature>
<dbReference type="SUPFAM" id="SSF109604">
    <property type="entry name" value="HD-domain/PDEase-like"/>
    <property type="match status" value="1"/>
</dbReference>
<gene>
    <name evidence="13" type="ORF">EWB00_010754</name>
</gene>
<evidence type="ECO:0000256" key="2">
    <source>
        <dbReference type="ARBA" id="ARBA00022535"/>
    </source>
</evidence>
<feature type="region of interest" description="Disordered" evidence="11">
    <location>
        <begin position="24"/>
        <end position="44"/>
    </location>
</feature>
<feature type="binding site" evidence="8">
    <location>
        <position position="840"/>
    </location>
    <ligand>
        <name>AMP</name>
        <dbReference type="ChEBI" id="CHEBI:456215"/>
    </ligand>
</feature>
<evidence type="ECO:0000256" key="5">
    <source>
        <dbReference type="ARBA" id="ARBA00037913"/>
    </source>
</evidence>
<feature type="binding site" evidence="9">
    <location>
        <position position="628"/>
    </location>
    <ligand>
        <name>Zn(2+)</name>
        <dbReference type="ChEBI" id="CHEBI:29105"/>
        <label>1</label>
    </ligand>
</feature>
<dbReference type="STRING" id="6182.A0A4Z2DP01"/>
<dbReference type="PROSITE" id="PS00126">
    <property type="entry name" value="PDEASE_I_1"/>
    <property type="match status" value="1"/>
</dbReference>
<dbReference type="GO" id="GO:0047555">
    <property type="term" value="F:3',5'-cyclic-GMP phosphodiesterase activity"/>
    <property type="evidence" value="ECO:0007669"/>
    <property type="project" value="UniProtKB-EC"/>
</dbReference>
<feature type="binding site" evidence="8">
    <location>
        <position position="789"/>
    </location>
    <ligand>
        <name>AMP</name>
        <dbReference type="ChEBI" id="CHEBI:456215"/>
    </ligand>
</feature>
<feature type="region of interest" description="Disordered" evidence="11">
    <location>
        <begin position="885"/>
        <end position="920"/>
    </location>
</feature>
<evidence type="ECO:0000313" key="13">
    <source>
        <dbReference type="EMBL" id="TNN18122.1"/>
    </source>
</evidence>
<evidence type="ECO:0000256" key="6">
    <source>
        <dbReference type="ARBA" id="ARBA00061167"/>
    </source>
</evidence>
<dbReference type="EC" id="3.1.4.-" evidence="10"/>
<evidence type="ECO:0000256" key="4">
    <source>
        <dbReference type="ARBA" id="ARBA00022801"/>
    </source>
</evidence>
<evidence type="ECO:0000313" key="14">
    <source>
        <dbReference type="Proteomes" id="UP000311919"/>
    </source>
</evidence>
<dbReference type="AlphaFoldDB" id="A0A4Z2DP01"/>
<comment type="similarity">
    <text evidence="6">Belongs to the cyclic nucleotide phosphodiesterase family. PDE9 subfamily.</text>
</comment>
<feature type="compositionally biased region" description="Low complexity" evidence="11">
    <location>
        <begin position="895"/>
        <end position="904"/>
    </location>
</feature>
<keyword evidence="4 10" id="KW-0378">Hydrolase</keyword>
<feature type="binding site" evidence="9">
    <location>
        <position position="665"/>
    </location>
    <ligand>
        <name>Zn(2+)</name>
        <dbReference type="ChEBI" id="CHEBI:29105"/>
        <label>2</label>
    </ligand>
</feature>
<sequence>MNATNCGEDITSRHKLINVTLPQNNTTENTTVPAGQPAITPTKSPTILSRKLNTNYNSNNGNNFLTSLYTRCIRNPTRRRKKESNNSHNHHSHFCLDFCGYCSSLKSSSSSSSAPISMTTTNTAVNRKSATTTHTESNSFTQQFSSDKQHDNSALNKPNLSGDICSYKNKTATLIPNNINNTLISVPKCTDQPNSICICVDNGRCSTLHSSVHLDKNQIVSKLHHNSSNYIESRNAFTTTVAVTPTATFRSISTMTTINPADTNTNPTHLIVNDQSTYFNNEETSLEMSGIPVYDSTKLCVKCQEGIQLVSRDSQQILLMKNIQGKHEEIDNINTITDITNMDDRNGHNVDGTNQITTDDKMRRFEEIESDIEEYVKHVQQIFDHINKTKDQFCQTNTTNNHSKQLWDVFSRMDSNYHKILRPSHNDINTFHLDDDDDNVDDVMNNDNQDDDNVTDEDDIEETNYDNVYKCHRFKALSNNKYNEKHIAKMYRQLHNLRCQVESFSYLSWLGMTTEPPTHKVLVPGFDAPAPNPQMHLIRRSDADSRRNIQEFKRLCNQPVSKEDLIELRSSTFNNWSRTDAQLIRLVREMFQELGFIEYFNLQLYRLDLWLSDIYRRYNRIPFHNYKHAFMVTQMCYVLIWGGNLNNLLDIEDQLILIMSAICHDLDHPGFNNAYQINAGTVLAIRYNDQSPLENHHTAVAFDLLSHKEVDPFSHLPITVRQRIRKGMIRCILATDMSRHNEILDEFNRHVLSDLNAAWEIDVNTKKPAWILNKAQKDLVMVIILKISDISNEARPLNVAGPWINRLLAEFFHQSDYEKLVGLPVAPFMDRHKVTKSASQCGFIRFVILPLFESLAKLLPEVKPIIVQPALEQLAYYTELQANEEKKTNNESHKCSNNNNNNNNNDHRNDKNNKETTDKT</sequence>
<feature type="binding site" evidence="9">
    <location>
        <position position="664"/>
    </location>
    <ligand>
        <name>Zn(2+)</name>
        <dbReference type="ChEBI" id="CHEBI:29105"/>
        <label>1</label>
    </ligand>
</feature>
<feature type="compositionally biased region" description="Basic and acidic residues" evidence="11">
    <location>
        <begin position="905"/>
        <end position="920"/>
    </location>
</feature>
<accession>A0A4Z2DP01</accession>
<evidence type="ECO:0000256" key="1">
    <source>
        <dbReference type="ARBA" id="ARBA00000583"/>
    </source>
</evidence>
<reference evidence="13 14" key="1">
    <citation type="submission" date="2019-03" db="EMBL/GenBank/DDBJ databases">
        <title>An improved genome assembly of the fluke Schistosoma japonicum.</title>
        <authorList>
            <person name="Hu W."/>
            <person name="Luo F."/>
            <person name="Yin M."/>
            <person name="Mo X."/>
            <person name="Sun C."/>
            <person name="Wu Q."/>
            <person name="Zhu B."/>
            <person name="Xiang M."/>
            <person name="Wang J."/>
            <person name="Wang Y."/>
            <person name="Zhang T."/>
            <person name="Xu B."/>
            <person name="Zheng H."/>
            <person name="Feng Z."/>
        </authorList>
    </citation>
    <scope>NUCLEOTIDE SEQUENCE [LARGE SCALE GENOMIC DNA]</scope>
    <source>
        <strain evidence="13">HuSjv2</strain>
        <tissue evidence="13">Worms</tissue>
    </source>
</reference>